<dbReference type="PROSITE" id="PS50157">
    <property type="entry name" value="ZINC_FINGER_C2H2_2"/>
    <property type="match status" value="1"/>
</dbReference>
<feature type="compositionally biased region" description="Low complexity" evidence="2">
    <location>
        <begin position="351"/>
        <end position="376"/>
    </location>
</feature>
<reference evidence="5" key="1">
    <citation type="submission" date="2016-11" db="UniProtKB">
        <authorList>
            <consortium name="WormBaseParasite"/>
        </authorList>
    </citation>
    <scope>IDENTIFICATION</scope>
</reference>
<dbReference type="Proteomes" id="UP000095282">
    <property type="component" value="Unplaced"/>
</dbReference>
<feature type="compositionally biased region" description="Basic and acidic residues" evidence="2">
    <location>
        <begin position="322"/>
        <end position="331"/>
    </location>
</feature>
<feature type="compositionally biased region" description="Polar residues" evidence="2">
    <location>
        <begin position="308"/>
        <end position="321"/>
    </location>
</feature>
<keyword evidence="1" id="KW-0479">Metal-binding</keyword>
<proteinExistence type="predicted"/>
<feature type="domain" description="C2H2-type" evidence="3">
    <location>
        <begin position="426"/>
        <end position="453"/>
    </location>
</feature>
<keyword evidence="4" id="KW-1185">Reference proteome</keyword>
<feature type="region of interest" description="Disordered" evidence="2">
    <location>
        <begin position="288"/>
        <end position="387"/>
    </location>
</feature>
<dbReference type="WBParaSite" id="Csp11.Scaffold591.g5112.t1">
    <property type="protein sequence ID" value="Csp11.Scaffold591.g5112.t1"/>
    <property type="gene ID" value="Csp11.Scaffold591.g5112"/>
</dbReference>
<dbReference type="eggNOG" id="ENOG502TH88">
    <property type="taxonomic scope" value="Eukaryota"/>
</dbReference>
<evidence type="ECO:0000259" key="3">
    <source>
        <dbReference type="PROSITE" id="PS50157"/>
    </source>
</evidence>
<keyword evidence="1" id="KW-0862">Zinc</keyword>
<evidence type="ECO:0000256" key="1">
    <source>
        <dbReference type="PROSITE-ProRule" id="PRU00042"/>
    </source>
</evidence>
<name>A0A1I7TED0_9PELO</name>
<sequence length="525" mass="58924">MTTAYVKMIHPIENSEILQNTSFLLILQQREFLRLKNQVMFDVRPTFLVHNSFRDIIEADRKIRSALLGENSVGAQVCPEMKNVFVDASPVFMNSYSQTDFKIWRKDTGGQTDEIIRKDAESQKNSEIQLLSLTDVLRSDSEPAAVATEIVATETSAVSNTRSRSPIRTLEVQQEEDEDVVFVEIRPRVGGNGSRYIKEEPTESSTDSAVTVIEPLVHLATNSAVELPDLNKEVKEEPMENFVCQQNVRSFVPTQKSLSVCERKSPEPLTPVPRREPEKVPAIVKQRVSSKPALPSKHPHVLAHKSVSAPQRFSARQSSSIEHLEPVRQVDHVPSLVSRRKPSTSNKRILNNSISSNACSSSNATTSRSLSTASSSDQKSNPESSCKKQKFSDVDMCQSCWTVSYYTRIEEYCGHVIEMHASISRFKCNLCDRKFSGSLSSSHHARTHIEQNQGDVPLLASSIISPELSEDHLQKFMKTAMLCYPDKFRNMSIQELGEIVKENDSFFSNKTVSDPENTMSKLILS</sequence>
<dbReference type="InterPro" id="IPR013087">
    <property type="entry name" value="Znf_C2H2_type"/>
</dbReference>
<evidence type="ECO:0000313" key="4">
    <source>
        <dbReference type="Proteomes" id="UP000095282"/>
    </source>
</evidence>
<evidence type="ECO:0000256" key="2">
    <source>
        <dbReference type="SAM" id="MobiDB-lite"/>
    </source>
</evidence>
<protein>
    <submittedName>
        <fullName evidence="5">C2H2-type domain-containing protein</fullName>
    </submittedName>
</protein>
<evidence type="ECO:0000313" key="5">
    <source>
        <dbReference type="WBParaSite" id="Csp11.Scaffold591.g5112.t1"/>
    </source>
</evidence>
<dbReference type="GO" id="GO:0008270">
    <property type="term" value="F:zinc ion binding"/>
    <property type="evidence" value="ECO:0007669"/>
    <property type="project" value="UniProtKB-KW"/>
</dbReference>
<keyword evidence="1" id="KW-0863">Zinc-finger</keyword>
<accession>A0A1I7TED0</accession>
<dbReference type="PROSITE" id="PS00028">
    <property type="entry name" value="ZINC_FINGER_C2H2_1"/>
    <property type="match status" value="1"/>
</dbReference>
<dbReference type="AlphaFoldDB" id="A0A1I7TED0"/>
<organism evidence="4 5">
    <name type="scientific">Caenorhabditis tropicalis</name>
    <dbReference type="NCBI Taxonomy" id="1561998"/>
    <lineage>
        <taxon>Eukaryota</taxon>
        <taxon>Metazoa</taxon>
        <taxon>Ecdysozoa</taxon>
        <taxon>Nematoda</taxon>
        <taxon>Chromadorea</taxon>
        <taxon>Rhabditida</taxon>
        <taxon>Rhabditina</taxon>
        <taxon>Rhabditomorpha</taxon>
        <taxon>Rhabditoidea</taxon>
        <taxon>Rhabditidae</taxon>
        <taxon>Peloderinae</taxon>
        <taxon>Caenorhabditis</taxon>
    </lineage>
</organism>